<evidence type="ECO:0000256" key="6">
    <source>
        <dbReference type="ARBA" id="ARBA00038076"/>
    </source>
</evidence>
<dbReference type="EMBL" id="JACRTA010000002">
    <property type="protein sequence ID" value="MBC8568163.1"/>
    <property type="molecule type" value="Genomic_DNA"/>
</dbReference>
<feature type="domain" description="ABC3 transporter permease C-terminal" evidence="8">
    <location>
        <begin position="688"/>
        <end position="805"/>
    </location>
</feature>
<feature type="transmembrane region" description="Helical" evidence="7">
    <location>
        <begin position="782"/>
        <end position="800"/>
    </location>
</feature>
<keyword evidence="3 7" id="KW-0812">Transmembrane</keyword>
<feature type="transmembrane region" description="Helical" evidence="7">
    <location>
        <begin position="430"/>
        <end position="451"/>
    </location>
</feature>
<dbReference type="GO" id="GO:0022857">
    <property type="term" value="F:transmembrane transporter activity"/>
    <property type="evidence" value="ECO:0007669"/>
    <property type="project" value="TreeGrafter"/>
</dbReference>
<comment type="caution">
    <text evidence="9">The sequence shown here is derived from an EMBL/GenBank/DDBJ whole genome shotgun (WGS) entry which is preliminary data.</text>
</comment>
<sequence length="816" mass="91677">MMTSLAKSRIRYNKSRTVLTAIAIILTTTLLMALGTSAIGLLNFNKMQAAETSNLHGSFGQLTEDQVNKLKNHADIESLEINEIFATVEHGKMNGFLTYKENVKEGITYGVGEITEGSYPKKINEICGPASFFRQLGAKADIGSKVKIDFRVQGEGVIQTREFTISGLVSERDISKLNISETRLSYGANISEELVNELLPKGDRVYNASVRVFGEHDLNYDEICQKINDVAADIGCKEINVSLNKEYLSTVTDPGMETIKIVSAIAFVIAVFSGMVIYSIYYVGIITDVQEIGKLKALGASKKHIKRLLFREGMFVSVLSVPIGLILGYLIPYFIMPVVLKKGLETSLINMDFKRPDMFSLPVLLAVAAVVLLTVYISLLKPMRMAAKISPIEAMRYQESSKEKKLRTGNISISLFRLSKANLTRNKKRTIVTMVTMALSCVLFMSVAGLLNSMRTEDIADRNMEGSDFRISLDYALDDEQYPENNLENINKNNPFSHQFLEQIKNIDGVENIRKVHQVPASSDYPSEMFAEGRKITISEFTREKADEYRKDMEKGEIKYDEMVSQNGAVFTSDVFWDDYNIKLNEDMNLTVYDGDRKIPLTVKVQASVNDGGASILMVPEGVYDSLELRNDSTTDIFIDVDKDKYDDIKSQIQEMIDSQDKFELYSRDEEISIGDMSVSMIKYPMYVILLMIAVIGFMNLINTMITSIITRKQELGMLQAIGLSDRQLTRMLAGEGMVFTAGTLLASMTLGNIFGYLIFLWGKNSHFMSVTEYHYPVWETVALAVLLIVGQMAITFFIGRRMRKESLIDRIRNGE</sequence>
<dbReference type="GO" id="GO:0005886">
    <property type="term" value="C:plasma membrane"/>
    <property type="evidence" value="ECO:0007669"/>
    <property type="project" value="UniProtKB-SubCell"/>
</dbReference>
<feature type="transmembrane region" description="Helical" evidence="7">
    <location>
        <begin position="261"/>
        <end position="287"/>
    </location>
</feature>
<protein>
    <submittedName>
        <fullName evidence="9">ABC transporter permease</fullName>
    </submittedName>
</protein>
<keyword evidence="4 7" id="KW-1133">Transmembrane helix</keyword>
<evidence type="ECO:0000313" key="10">
    <source>
        <dbReference type="Proteomes" id="UP000610862"/>
    </source>
</evidence>
<name>A0A926E852_9FIRM</name>
<feature type="transmembrane region" description="Helical" evidence="7">
    <location>
        <begin position="737"/>
        <end position="762"/>
    </location>
</feature>
<evidence type="ECO:0000256" key="2">
    <source>
        <dbReference type="ARBA" id="ARBA00022475"/>
    </source>
</evidence>
<accession>A0A926E852</accession>
<reference evidence="9" key="1">
    <citation type="submission" date="2020-08" db="EMBL/GenBank/DDBJ databases">
        <title>Genome public.</title>
        <authorList>
            <person name="Liu C."/>
            <person name="Sun Q."/>
        </authorList>
    </citation>
    <scope>NUCLEOTIDE SEQUENCE</scope>
    <source>
        <strain evidence="9">NSJ-24</strain>
    </source>
</reference>
<evidence type="ECO:0000256" key="7">
    <source>
        <dbReference type="SAM" id="Phobius"/>
    </source>
</evidence>
<proteinExistence type="inferred from homology"/>
<dbReference type="Proteomes" id="UP000610862">
    <property type="component" value="Unassembled WGS sequence"/>
</dbReference>
<gene>
    <name evidence="9" type="ORF">H8692_05205</name>
</gene>
<feature type="transmembrane region" description="Helical" evidence="7">
    <location>
        <begin position="359"/>
        <end position="380"/>
    </location>
</feature>
<comment type="subcellular location">
    <subcellularLocation>
        <location evidence="1">Cell membrane</location>
        <topology evidence="1">Multi-pass membrane protein</topology>
    </subcellularLocation>
</comment>
<evidence type="ECO:0000256" key="1">
    <source>
        <dbReference type="ARBA" id="ARBA00004651"/>
    </source>
</evidence>
<dbReference type="RefSeq" id="WP_187525139.1">
    <property type="nucleotide sequence ID" value="NZ_JACRTA010000002.1"/>
</dbReference>
<feature type="domain" description="ABC3 transporter permease C-terminal" evidence="8">
    <location>
        <begin position="264"/>
        <end position="385"/>
    </location>
</feature>
<evidence type="ECO:0000313" key="9">
    <source>
        <dbReference type="EMBL" id="MBC8568163.1"/>
    </source>
</evidence>
<dbReference type="Pfam" id="PF02687">
    <property type="entry name" value="FtsX"/>
    <property type="match status" value="2"/>
</dbReference>
<feature type="transmembrane region" description="Helical" evidence="7">
    <location>
        <begin position="308"/>
        <end position="339"/>
    </location>
</feature>
<evidence type="ECO:0000259" key="8">
    <source>
        <dbReference type="Pfam" id="PF02687"/>
    </source>
</evidence>
<dbReference type="InterPro" id="IPR050250">
    <property type="entry name" value="Macrolide_Exporter_MacB"/>
</dbReference>
<evidence type="ECO:0000256" key="3">
    <source>
        <dbReference type="ARBA" id="ARBA00022692"/>
    </source>
</evidence>
<dbReference type="PANTHER" id="PTHR30572">
    <property type="entry name" value="MEMBRANE COMPONENT OF TRANSPORTER-RELATED"/>
    <property type="match status" value="1"/>
</dbReference>
<feature type="transmembrane region" description="Helical" evidence="7">
    <location>
        <begin position="686"/>
        <end position="710"/>
    </location>
</feature>
<comment type="similarity">
    <text evidence="6">Belongs to the ABC-4 integral membrane protein family.</text>
</comment>
<dbReference type="AlphaFoldDB" id="A0A926E852"/>
<organism evidence="9 10">
    <name type="scientific">Lentihominibacter hominis</name>
    <dbReference type="NCBI Taxonomy" id="2763645"/>
    <lineage>
        <taxon>Bacteria</taxon>
        <taxon>Bacillati</taxon>
        <taxon>Bacillota</taxon>
        <taxon>Clostridia</taxon>
        <taxon>Peptostreptococcales</taxon>
        <taxon>Anaerovoracaceae</taxon>
        <taxon>Lentihominibacter</taxon>
    </lineage>
</organism>
<evidence type="ECO:0000256" key="4">
    <source>
        <dbReference type="ARBA" id="ARBA00022989"/>
    </source>
</evidence>
<keyword evidence="2" id="KW-1003">Cell membrane</keyword>
<dbReference type="PANTHER" id="PTHR30572:SF4">
    <property type="entry name" value="ABC TRANSPORTER PERMEASE YTRF"/>
    <property type="match status" value="1"/>
</dbReference>
<keyword evidence="5 7" id="KW-0472">Membrane</keyword>
<evidence type="ECO:0000256" key="5">
    <source>
        <dbReference type="ARBA" id="ARBA00023136"/>
    </source>
</evidence>
<dbReference type="InterPro" id="IPR003838">
    <property type="entry name" value="ABC3_permease_C"/>
</dbReference>
<keyword evidence="10" id="KW-1185">Reference proteome</keyword>